<evidence type="ECO:0000259" key="6">
    <source>
        <dbReference type="Pfam" id="PF04932"/>
    </source>
</evidence>
<evidence type="ECO:0000256" key="4">
    <source>
        <dbReference type="ARBA" id="ARBA00023136"/>
    </source>
</evidence>
<name>L0F5X0_DESDL</name>
<reference evidence="8" key="1">
    <citation type="submission" date="2012-02" db="EMBL/GenBank/DDBJ databases">
        <title>Complete sequence of Desulfitobacterium dichloroeliminans LMG P-21439.</title>
        <authorList>
            <person name="Lucas S."/>
            <person name="Han J."/>
            <person name="Lapidus A."/>
            <person name="Cheng J.-F."/>
            <person name="Goodwin L."/>
            <person name="Pitluck S."/>
            <person name="Peters L."/>
            <person name="Ovchinnikova G."/>
            <person name="Teshima H."/>
            <person name="Detter J.C."/>
            <person name="Han C."/>
            <person name="Tapia R."/>
            <person name="Land M."/>
            <person name="Hauser L."/>
            <person name="Kyrpides N."/>
            <person name="Ivanova N."/>
            <person name="Pagani I."/>
            <person name="Kruse T."/>
            <person name="de Vos W.M."/>
            <person name="Boon N."/>
            <person name="Smidt H."/>
            <person name="Woyke T."/>
        </authorList>
    </citation>
    <scope>NUCLEOTIDE SEQUENCE [LARGE SCALE GENOMIC DNA]</scope>
    <source>
        <strain evidence="8">LMG P-21439 / DCA1</strain>
    </source>
</reference>
<keyword evidence="3 5" id="KW-1133">Transmembrane helix</keyword>
<keyword evidence="7" id="KW-0436">Ligase</keyword>
<feature type="transmembrane region" description="Helical" evidence="5">
    <location>
        <begin position="258"/>
        <end position="275"/>
    </location>
</feature>
<proteinExistence type="predicted"/>
<dbReference type="AlphaFoldDB" id="L0F5X0"/>
<dbReference type="RefSeq" id="WP_015261364.1">
    <property type="nucleotide sequence ID" value="NC_019903.1"/>
</dbReference>
<accession>L0F5X0</accession>
<dbReference type="OrthoDB" id="9806320at2"/>
<feature type="transmembrane region" description="Helical" evidence="5">
    <location>
        <begin position="121"/>
        <end position="137"/>
    </location>
</feature>
<dbReference type="HOGENOM" id="CLU_620700_0_0_9"/>
<gene>
    <name evidence="7" type="ordered locus">Desdi_0839</name>
</gene>
<comment type="subcellular location">
    <subcellularLocation>
        <location evidence="1">Membrane</location>
        <topology evidence="1">Multi-pass membrane protein</topology>
    </subcellularLocation>
</comment>
<keyword evidence="8" id="KW-1185">Reference proteome</keyword>
<feature type="transmembrane region" description="Helical" evidence="5">
    <location>
        <begin position="6"/>
        <end position="34"/>
    </location>
</feature>
<evidence type="ECO:0000313" key="7">
    <source>
        <dbReference type="EMBL" id="AGA68363.1"/>
    </source>
</evidence>
<dbReference type="PANTHER" id="PTHR37422">
    <property type="entry name" value="TEICHURONIC ACID BIOSYNTHESIS PROTEIN TUAE"/>
    <property type="match status" value="1"/>
</dbReference>
<dbReference type="EMBL" id="CP003344">
    <property type="protein sequence ID" value="AGA68363.1"/>
    <property type="molecule type" value="Genomic_DNA"/>
</dbReference>
<evidence type="ECO:0000256" key="3">
    <source>
        <dbReference type="ARBA" id="ARBA00022989"/>
    </source>
</evidence>
<evidence type="ECO:0000256" key="2">
    <source>
        <dbReference type="ARBA" id="ARBA00022692"/>
    </source>
</evidence>
<evidence type="ECO:0000313" key="8">
    <source>
        <dbReference type="Proteomes" id="UP000010797"/>
    </source>
</evidence>
<dbReference type="GO" id="GO:0016020">
    <property type="term" value="C:membrane"/>
    <property type="evidence" value="ECO:0007669"/>
    <property type="project" value="UniProtKB-SubCell"/>
</dbReference>
<sequence length="444" mass="50291">MDWLLLALTIVVLIYLAGFRPQWLIILLLGAVALDISKTWYPDIPFIGSALGMITLARLTTYALIFSAFMHVLLNGDYRKRLGEIFTQPVTWAILLYFIVAVVSYKHSFDQSRTLVEGLRLLVYIALYFSVILFTRFRFNPLFPFHIVHLVGLGLAPLTFYERLSGHLIWQDVNALGDYLRVNATFVDPNIFARFLVLAIVANLILQYLANSAWQRRIYFASLFVLLGQLVVTMSRGGLLTLAVVMVFILIMLRSKRIALPVGITGAIGLGAVLLNPTMLERFLKIQQDLTSIGSERLYLIKVGVRMFQDNPLWGVGLGAFQTRFLTNYIDYKTVGDGVSLSHTSVITVMAELGWLGLISLSLLLLSLIYALHSLSQKVRHTFILGIGYFGWILTIFISAQMEARFFEDPVLWVSMAMLVSLVLNSKEEHFISNRSFRYLDTIR</sequence>
<feature type="transmembrane region" description="Helical" evidence="5">
    <location>
        <begin position="191"/>
        <end position="210"/>
    </location>
</feature>
<feature type="transmembrane region" description="Helical" evidence="5">
    <location>
        <begin position="230"/>
        <end position="251"/>
    </location>
</feature>
<dbReference type="Pfam" id="PF04932">
    <property type="entry name" value="Wzy_C"/>
    <property type="match status" value="1"/>
</dbReference>
<feature type="transmembrane region" description="Helical" evidence="5">
    <location>
        <begin position="353"/>
        <end position="371"/>
    </location>
</feature>
<dbReference type="PANTHER" id="PTHR37422:SF13">
    <property type="entry name" value="LIPOPOLYSACCHARIDE BIOSYNTHESIS PROTEIN PA4999-RELATED"/>
    <property type="match status" value="1"/>
</dbReference>
<feature type="transmembrane region" description="Helical" evidence="5">
    <location>
        <begin position="143"/>
        <end position="161"/>
    </location>
</feature>
<protein>
    <submittedName>
        <fullName evidence="7">Lipid A core-O-antigen ligase-like enyme</fullName>
    </submittedName>
</protein>
<dbReference type="InterPro" id="IPR007016">
    <property type="entry name" value="O-antigen_ligase-rel_domated"/>
</dbReference>
<feature type="transmembrane region" description="Helical" evidence="5">
    <location>
        <begin position="383"/>
        <end position="404"/>
    </location>
</feature>
<dbReference type="STRING" id="871963.Desdi_0839"/>
<dbReference type="GO" id="GO:0016874">
    <property type="term" value="F:ligase activity"/>
    <property type="evidence" value="ECO:0007669"/>
    <property type="project" value="UniProtKB-KW"/>
</dbReference>
<evidence type="ECO:0000256" key="5">
    <source>
        <dbReference type="SAM" id="Phobius"/>
    </source>
</evidence>
<evidence type="ECO:0000256" key="1">
    <source>
        <dbReference type="ARBA" id="ARBA00004141"/>
    </source>
</evidence>
<feature type="domain" description="O-antigen ligase-related" evidence="6">
    <location>
        <begin position="222"/>
        <end position="360"/>
    </location>
</feature>
<dbReference type="InterPro" id="IPR051533">
    <property type="entry name" value="WaaL-like"/>
</dbReference>
<feature type="transmembrane region" description="Helical" evidence="5">
    <location>
        <begin position="90"/>
        <end position="109"/>
    </location>
</feature>
<dbReference type="eggNOG" id="COG3307">
    <property type="taxonomic scope" value="Bacteria"/>
</dbReference>
<dbReference type="Proteomes" id="UP000010797">
    <property type="component" value="Chromosome"/>
</dbReference>
<feature type="transmembrane region" description="Helical" evidence="5">
    <location>
        <begin position="46"/>
        <end position="70"/>
    </location>
</feature>
<dbReference type="KEGG" id="ddl:Desdi_0839"/>
<organism evidence="7 8">
    <name type="scientific">Desulfitobacterium dichloroeliminans (strain LMG P-21439 / DCA1)</name>
    <dbReference type="NCBI Taxonomy" id="871963"/>
    <lineage>
        <taxon>Bacteria</taxon>
        <taxon>Bacillati</taxon>
        <taxon>Bacillota</taxon>
        <taxon>Clostridia</taxon>
        <taxon>Eubacteriales</taxon>
        <taxon>Desulfitobacteriaceae</taxon>
        <taxon>Desulfitobacterium</taxon>
    </lineage>
</organism>
<keyword evidence="4 5" id="KW-0472">Membrane</keyword>
<keyword evidence="2 5" id="KW-0812">Transmembrane</keyword>